<dbReference type="AlphaFoldDB" id="A0A3Q7FF68"/>
<dbReference type="Gramene" id="Solyc03g031500.1.1">
    <property type="protein sequence ID" value="Solyc03g031500.1.1.1"/>
    <property type="gene ID" value="Solyc03g031500.1"/>
</dbReference>
<evidence type="ECO:0000313" key="1">
    <source>
        <dbReference type="EnsemblPlants" id="Solyc03g031500.1.1.1"/>
    </source>
</evidence>
<reference evidence="1" key="1">
    <citation type="journal article" date="2012" name="Nature">
        <title>The tomato genome sequence provides insights into fleshy fruit evolution.</title>
        <authorList>
            <consortium name="Tomato Genome Consortium"/>
        </authorList>
    </citation>
    <scope>NUCLEOTIDE SEQUENCE [LARGE SCALE GENOMIC DNA]</scope>
    <source>
        <strain evidence="1">cv. Heinz 1706</strain>
    </source>
</reference>
<dbReference type="EnsemblPlants" id="Solyc03g031500.1.1">
    <property type="protein sequence ID" value="Solyc03g031500.1.1.1"/>
    <property type="gene ID" value="Solyc03g031500.1"/>
</dbReference>
<evidence type="ECO:0000313" key="2">
    <source>
        <dbReference type="Proteomes" id="UP000004994"/>
    </source>
</evidence>
<organism evidence="1">
    <name type="scientific">Solanum lycopersicum</name>
    <name type="common">Tomato</name>
    <name type="synonym">Lycopersicon esculentum</name>
    <dbReference type="NCBI Taxonomy" id="4081"/>
    <lineage>
        <taxon>Eukaryota</taxon>
        <taxon>Viridiplantae</taxon>
        <taxon>Streptophyta</taxon>
        <taxon>Embryophyta</taxon>
        <taxon>Tracheophyta</taxon>
        <taxon>Spermatophyta</taxon>
        <taxon>Magnoliopsida</taxon>
        <taxon>eudicotyledons</taxon>
        <taxon>Gunneridae</taxon>
        <taxon>Pentapetalae</taxon>
        <taxon>asterids</taxon>
        <taxon>lamiids</taxon>
        <taxon>Solanales</taxon>
        <taxon>Solanaceae</taxon>
        <taxon>Solanoideae</taxon>
        <taxon>Solaneae</taxon>
        <taxon>Solanum</taxon>
        <taxon>Solanum subgen. Lycopersicon</taxon>
    </lineage>
</organism>
<dbReference type="PaxDb" id="4081-Solyc03g031500.1.1"/>
<accession>A0A3Q7FF68</accession>
<protein>
    <submittedName>
        <fullName evidence="1">Uncharacterized protein</fullName>
    </submittedName>
</protein>
<proteinExistence type="predicted"/>
<reference evidence="1" key="2">
    <citation type="submission" date="2019-01" db="UniProtKB">
        <authorList>
            <consortium name="EnsemblPlants"/>
        </authorList>
    </citation>
    <scope>IDENTIFICATION</scope>
    <source>
        <strain evidence="1">cv. Heinz 1706</strain>
    </source>
</reference>
<keyword evidence="2" id="KW-1185">Reference proteome</keyword>
<dbReference type="Proteomes" id="UP000004994">
    <property type="component" value="Chromosome 3"/>
</dbReference>
<name>A0A3Q7FF68_SOLLC</name>
<sequence>MALRDLSVDVEDIKGKLLRLDDITTCGRRCKVHSDCEDGVICSTCLILGSTIFHCV</sequence>
<dbReference type="InParanoid" id="A0A3Q7FF68"/>